<organism evidence="1 2">
    <name type="scientific">Gilvimarinus algae</name>
    <dbReference type="NCBI Taxonomy" id="3058037"/>
    <lineage>
        <taxon>Bacteria</taxon>
        <taxon>Pseudomonadati</taxon>
        <taxon>Pseudomonadota</taxon>
        <taxon>Gammaproteobacteria</taxon>
        <taxon>Cellvibrionales</taxon>
        <taxon>Cellvibrionaceae</taxon>
        <taxon>Gilvimarinus</taxon>
    </lineage>
</organism>
<name>A0ABT8TDV0_9GAMM</name>
<gene>
    <name evidence="1" type="primary">rhlP</name>
    <name evidence="1" type="ORF">QWI16_03875</name>
</gene>
<dbReference type="PROSITE" id="PS51257">
    <property type="entry name" value="PROKAR_LIPOPROTEIN"/>
    <property type="match status" value="1"/>
</dbReference>
<keyword evidence="1" id="KW-0449">Lipoprotein</keyword>
<dbReference type="InterPro" id="IPR026443">
    <property type="entry name" value="Rhombo_lipo"/>
</dbReference>
<reference evidence="1" key="1">
    <citation type="submission" date="2023-07" db="EMBL/GenBank/DDBJ databases">
        <title>Gilvimarinus algae sp. nov., isolated from the surface of Kelp.</title>
        <authorList>
            <person name="Sun Y.Y."/>
            <person name="Gong Y."/>
            <person name="Du Z.J."/>
        </authorList>
    </citation>
    <scope>NUCLEOTIDE SEQUENCE</scope>
    <source>
        <strain evidence="1">SDUM040014</strain>
    </source>
</reference>
<accession>A0ABT8TDV0</accession>
<sequence>MSKATLSFLVLTFTALVTACSGFVKNEYRSGTSSSLVDFLYPGNEVPTIEQDQTPHLKLPLRVGLAFVPAKYSNRDTLPENKKTQLLEQVKSEFSHLPYVNEITVIPEAYMRSRKGFDGLEQLSRLYSLDVIALVSFDQVAISSGRKSALLYWTIVGSYVVKGSQNSVNTFVDTAVIDMKTRKLLLRAPGVSELAKNSTLVELDKVSREIKEEGFEMAMVDMSQNLTQELQAFEERIKQDKSVEVSYRKGHGGGGSVSLMTLLALALLLALCRRSANLP</sequence>
<dbReference type="Proteomes" id="UP001168380">
    <property type="component" value="Unassembled WGS sequence"/>
</dbReference>
<dbReference type="RefSeq" id="WP_302711430.1">
    <property type="nucleotide sequence ID" value="NZ_JAULRT010000035.1"/>
</dbReference>
<dbReference type="EMBL" id="JAULRT010000035">
    <property type="protein sequence ID" value="MDO3381298.1"/>
    <property type="molecule type" value="Genomic_DNA"/>
</dbReference>
<protein>
    <submittedName>
        <fullName evidence="1">Rhombotarget lipoprotein</fullName>
    </submittedName>
</protein>
<keyword evidence="2" id="KW-1185">Reference proteome</keyword>
<evidence type="ECO:0000313" key="1">
    <source>
        <dbReference type="EMBL" id="MDO3381298.1"/>
    </source>
</evidence>
<proteinExistence type="predicted"/>
<comment type="caution">
    <text evidence="1">The sequence shown here is derived from an EMBL/GenBank/DDBJ whole genome shotgun (WGS) entry which is preliminary data.</text>
</comment>
<dbReference type="NCBIfam" id="TIGR04179">
    <property type="entry name" value="rhombo_lipo"/>
    <property type="match status" value="1"/>
</dbReference>
<evidence type="ECO:0000313" key="2">
    <source>
        <dbReference type="Proteomes" id="UP001168380"/>
    </source>
</evidence>